<keyword evidence="1" id="KW-1133">Transmembrane helix</keyword>
<evidence type="ECO:0000256" key="1">
    <source>
        <dbReference type="SAM" id="Phobius"/>
    </source>
</evidence>
<comment type="caution">
    <text evidence="2">The sequence shown here is derived from an EMBL/GenBank/DDBJ whole genome shotgun (WGS) entry which is preliminary data.</text>
</comment>
<feature type="transmembrane region" description="Helical" evidence="1">
    <location>
        <begin position="182"/>
        <end position="203"/>
    </location>
</feature>
<reference evidence="2" key="1">
    <citation type="submission" date="2023-08" db="EMBL/GenBank/DDBJ databases">
        <title>Nitrogen cycling bacteria in agricultural field soils.</title>
        <authorList>
            <person name="Jang J."/>
        </authorList>
    </citation>
    <scope>NUCLEOTIDE SEQUENCE</scope>
    <source>
        <strain evidence="2">PS3-36</strain>
    </source>
</reference>
<proteinExistence type="predicted"/>
<feature type="transmembrane region" description="Helical" evidence="1">
    <location>
        <begin position="237"/>
        <end position="257"/>
    </location>
</feature>
<feature type="transmembrane region" description="Helical" evidence="1">
    <location>
        <begin position="155"/>
        <end position="176"/>
    </location>
</feature>
<organism evidence="2 3">
    <name type="scientific">Bacillus salipaludis</name>
    <dbReference type="NCBI Taxonomy" id="2547811"/>
    <lineage>
        <taxon>Bacteria</taxon>
        <taxon>Bacillati</taxon>
        <taxon>Bacillota</taxon>
        <taxon>Bacilli</taxon>
        <taxon>Bacillales</taxon>
        <taxon>Bacillaceae</taxon>
        <taxon>Bacillus</taxon>
    </lineage>
</organism>
<accession>A0AA90TWG9</accession>
<dbReference type="RefSeq" id="WP_308914403.1">
    <property type="nucleotide sequence ID" value="NZ_JAVGVR010000002.1"/>
</dbReference>
<gene>
    <name evidence="2" type="ORF">RCG21_31510</name>
</gene>
<feature type="transmembrane region" description="Helical" evidence="1">
    <location>
        <begin position="215"/>
        <end position="231"/>
    </location>
</feature>
<keyword evidence="1" id="KW-0472">Membrane</keyword>
<name>A0AA90TWG9_9BACI</name>
<keyword evidence="1" id="KW-0812">Transmembrane</keyword>
<feature type="transmembrane region" description="Helical" evidence="1">
    <location>
        <begin position="16"/>
        <end position="34"/>
    </location>
</feature>
<evidence type="ECO:0000313" key="2">
    <source>
        <dbReference type="EMBL" id="MDQ6600754.1"/>
    </source>
</evidence>
<evidence type="ECO:0000313" key="3">
    <source>
        <dbReference type="Proteomes" id="UP001178888"/>
    </source>
</evidence>
<sequence>MKLEKVFDKVVEITNMQPLEVTFWLIIIALFVWLQKEFKTQYQKNKELKATKTDKALTNLSKVLAISHQYKTNSGKLEEYYATLYECFTIMDGNLIRKIKSYIKDNAITEIQKIDRIEATIYEEIIYFSNENKSLYPIKSGIEGIDYLFNKLKDIVLPIGYAFTTIFTIFLLLGLGIGRNNIFLKIAAPTAFVILIILITGFFDIHQKKKLKKTSYILITIMILSLIFILTSTSLAIALILIVVFLVSLILFFNYGIRK</sequence>
<dbReference type="EMBL" id="JAVGVR010000002">
    <property type="protein sequence ID" value="MDQ6600754.1"/>
    <property type="molecule type" value="Genomic_DNA"/>
</dbReference>
<dbReference type="Proteomes" id="UP001178888">
    <property type="component" value="Unassembled WGS sequence"/>
</dbReference>
<keyword evidence="3" id="KW-1185">Reference proteome</keyword>
<protein>
    <submittedName>
        <fullName evidence="2">Uncharacterized protein</fullName>
    </submittedName>
</protein>
<dbReference type="AlphaFoldDB" id="A0AA90TWG9"/>